<dbReference type="AlphaFoldDB" id="A0A955LWN7"/>
<evidence type="ECO:0000256" key="14">
    <source>
        <dbReference type="ARBA" id="ARBA00047700"/>
    </source>
</evidence>
<evidence type="ECO:0000256" key="9">
    <source>
        <dbReference type="ARBA" id="ARBA00022741"/>
    </source>
</evidence>
<name>A0A955LWN7_UNCKA</name>
<keyword evidence="10" id="KW-0418">Kinase</keyword>
<evidence type="ECO:0000256" key="12">
    <source>
        <dbReference type="ARBA" id="ARBA00022842"/>
    </source>
</evidence>
<evidence type="ECO:0000256" key="2">
    <source>
        <dbReference type="ARBA" id="ARBA00002988"/>
    </source>
</evidence>
<evidence type="ECO:0000256" key="7">
    <source>
        <dbReference type="ARBA" id="ARBA00022679"/>
    </source>
</evidence>
<keyword evidence="8" id="KW-0479">Metal-binding</keyword>
<comment type="similarity">
    <text evidence="4">Belongs to the PEP-utilizing enzyme family.</text>
</comment>
<comment type="catalytic activity">
    <reaction evidence="14">
        <text>pyruvate + ATP + H2O = phosphoenolpyruvate + AMP + phosphate + 2 H(+)</text>
        <dbReference type="Rhea" id="RHEA:11364"/>
        <dbReference type="ChEBI" id="CHEBI:15361"/>
        <dbReference type="ChEBI" id="CHEBI:15377"/>
        <dbReference type="ChEBI" id="CHEBI:15378"/>
        <dbReference type="ChEBI" id="CHEBI:30616"/>
        <dbReference type="ChEBI" id="CHEBI:43474"/>
        <dbReference type="ChEBI" id="CHEBI:58702"/>
        <dbReference type="ChEBI" id="CHEBI:456215"/>
        <dbReference type="EC" id="2.7.9.2"/>
    </reaction>
</comment>
<evidence type="ECO:0000256" key="8">
    <source>
        <dbReference type="ARBA" id="ARBA00022723"/>
    </source>
</evidence>
<keyword evidence="7" id="KW-0808">Transferase</keyword>
<dbReference type="PANTHER" id="PTHR43030:SF1">
    <property type="entry name" value="PHOSPHOENOLPYRUVATE SYNTHASE"/>
    <property type="match status" value="1"/>
</dbReference>
<dbReference type="EMBL" id="JAGQKY010000222">
    <property type="protein sequence ID" value="MCA9397980.1"/>
    <property type="molecule type" value="Genomic_DNA"/>
</dbReference>
<evidence type="ECO:0000256" key="1">
    <source>
        <dbReference type="ARBA" id="ARBA00001946"/>
    </source>
</evidence>
<dbReference type="Gene3D" id="3.30.1490.20">
    <property type="entry name" value="ATP-grasp fold, A domain"/>
    <property type="match status" value="1"/>
</dbReference>
<feature type="domain" description="Pyruvate phosphate dikinase AMP/ATP-binding" evidence="15">
    <location>
        <begin position="20"/>
        <end position="309"/>
    </location>
</feature>
<comment type="function">
    <text evidence="2">Catalyzes the phosphorylation of pyruvate to phosphoenolpyruvate.</text>
</comment>
<reference evidence="16" key="2">
    <citation type="journal article" date="2021" name="Microbiome">
        <title>Successional dynamics and alternative stable states in a saline activated sludge microbial community over 9 years.</title>
        <authorList>
            <person name="Wang Y."/>
            <person name="Ye J."/>
            <person name="Ju F."/>
            <person name="Liu L."/>
            <person name="Boyd J.A."/>
            <person name="Deng Y."/>
            <person name="Parks D.H."/>
            <person name="Jiang X."/>
            <person name="Yin X."/>
            <person name="Woodcroft B.J."/>
            <person name="Tyson G.W."/>
            <person name="Hugenholtz P."/>
            <person name="Polz M.F."/>
            <person name="Zhang T."/>
        </authorList>
    </citation>
    <scope>NUCLEOTIDE SEQUENCE</scope>
    <source>
        <strain evidence="16">HKST-UBA02</strain>
    </source>
</reference>
<evidence type="ECO:0000259" key="15">
    <source>
        <dbReference type="Pfam" id="PF01326"/>
    </source>
</evidence>
<evidence type="ECO:0000256" key="4">
    <source>
        <dbReference type="ARBA" id="ARBA00007837"/>
    </source>
</evidence>
<dbReference type="GO" id="GO:0005524">
    <property type="term" value="F:ATP binding"/>
    <property type="evidence" value="ECO:0007669"/>
    <property type="project" value="UniProtKB-KW"/>
</dbReference>
<dbReference type="Proteomes" id="UP000699691">
    <property type="component" value="Unassembled WGS sequence"/>
</dbReference>
<dbReference type="InterPro" id="IPR006319">
    <property type="entry name" value="PEP_synth"/>
</dbReference>
<comment type="pathway">
    <text evidence="3">Carbohydrate biosynthesis; gluconeogenesis.</text>
</comment>
<evidence type="ECO:0000256" key="13">
    <source>
        <dbReference type="ARBA" id="ARBA00033470"/>
    </source>
</evidence>
<dbReference type="SUPFAM" id="SSF56059">
    <property type="entry name" value="Glutathione synthetase ATP-binding domain-like"/>
    <property type="match status" value="1"/>
</dbReference>
<dbReference type="Gene3D" id="3.30.470.20">
    <property type="entry name" value="ATP-grasp fold, B domain"/>
    <property type="match status" value="1"/>
</dbReference>
<dbReference type="GO" id="GO:0046872">
    <property type="term" value="F:metal ion binding"/>
    <property type="evidence" value="ECO:0007669"/>
    <property type="project" value="UniProtKB-KW"/>
</dbReference>
<evidence type="ECO:0000256" key="10">
    <source>
        <dbReference type="ARBA" id="ARBA00022777"/>
    </source>
</evidence>
<evidence type="ECO:0000256" key="6">
    <source>
        <dbReference type="ARBA" id="ARBA00021623"/>
    </source>
</evidence>
<feature type="non-terminal residue" evidence="16">
    <location>
        <position position="310"/>
    </location>
</feature>
<sequence>MPKNNTYIKLFEDTSKKDINEVGGKGANLGEMTQAGLPVPPGFTVTSSAFQYFLKEEGLIDQIKKLLIGLDRDDSKELQRVSAEIKKAIVKAKMPSDVAKEIKKSYKELSKGKDAFVAVRSSATAEDLPGASFAGQQETFLDVRGENDVISSIQKAWASLYESRAIFYREEKGFDHLKVSIAVPVQKMIQSEVSGVMFTIDPLTNDRDKVAIEAIFGLGDALVGGQITPDQYIVSKASWSISNKHTIKQTTMLGYTATSEEEQVASVPVSKEYQDKQKLTDEQVITLAQLGKKVEDHYGFPQDIEWALEG</sequence>
<evidence type="ECO:0000256" key="5">
    <source>
        <dbReference type="ARBA" id="ARBA00011996"/>
    </source>
</evidence>
<accession>A0A955LWN7</accession>
<dbReference type="InterPro" id="IPR013815">
    <property type="entry name" value="ATP_grasp_subdomain_1"/>
</dbReference>
<evidence type="ECO:0000256" key="3">
    <source>
        <dbReference type="ARBA" id="ARBA00004742"/>
    </source>
</evidence>
<reference evidence="16" key="1">
    <citation type="submission" date="2020-04" db="EMBL/GenBank/DDBJ databases">
        <authorList>
            <person name="Zhang T."/>
        </authorList>
    </citation>
    <scope>NUCLEOTIDE SEQUENCE</scope>
    <source>
        <strain evidence="16">HKST-UBA02</strain>
    </source>
</reference>
<protein>
    <recommendedName>
        <fullName evidence="6">Phosphoenolpyruvate synthase</fullName>
        <ecNumber evidence="5">2.7.9.2</ecNumber>
    </recommendedName>
    <alternativeName>
        <fullName evidence="13">Pyruvate, water dikinase</fullName>
    </alternativeName>
</protein>
<dbReference type="PANTHER" id="PTHR43030">
    <property type="entry name" value="PHOSPHOENOLPYRUVATE SYNTHASE"/>
    <property type="match status" value="1"/>
</dbReference>
<keyword evidence="11" id="KW-0067">ATP-binding</keyword>
<keyword evidence="9" id="KW-0547">Nucleotide-binding</keyword>
<gene>
    <name evidence="16" type="ORF">KC573_04055</name>
</gene>
<dbReference type="InterPro" id="IPR002192">
    <property type="entry name" value="PPDK_AMP/ATP-bd"/>
</dbReference>
<comment type="cofactor">
    <cofactor evidence="1">
        <name>Mg(2+)</name>
        <dbReference type="ChEBI" id="CHEBI:18420"/>
    </cofactor>
</comment>
<evidence type="ECO:0000313" key="17">
    <source>
        <dbReference type="Proteomes" id="UP000699691"/>
    </source>
</evidence>
<dbReference type="EC" id="2.7.9.2" evidence="5"/>
<organism evidence="16 17">
    <name type="scientific">candidate division WWE3 bacterium</name>
    <dbReference type="NCBI Taxonomy" id="2053526"/>
    <lineage>
        <taxon>Bacteria</taxon>
        <taxon>Katanobacteria</taxon>
    </lineage>
</organism>
<evidence type="ECO:0000313" key="16">
    <source>
        <dbReference type="EMBL" id="MCA9397980.1"/>
    </source>
</evidence>
<dbReference type="GO" id="GO:0008986">
    <property type="term" value="F:pyruvate, water dikinase activity"/>
    <property type="evidence" value="ECO:0007669"/>
    <property type="project" value="UniProtKB-EC"/>
</dbReference>
<comment type="caution">
    <text evidence="16">The sequence shown here is derived from an EMBL/GenBank/DDBJ whole genome shotgun (WGS) entry which is preliminary data.</text>
</comment>
<dbReference type="FunFam" id="3.30.1490.20:FF:000010">
    <property type="entry name" value="Phosphoenolpyruvate synthase"/>
    <property type="match status" value="1"/>
</dbReference>
<evidence type="ECO:0000256" key="11">
    <source>
        <dbReference type="ARBA" id="ARBA00022840"/>
    </source>
</evidence>
<dbReference type="Pfam" id="PF01326">
    <property type="entry name" value="PPDK_N"/>
    <property type="match status" value="1"/>
</dbReference>
<proteinExistence type="inferred from homology"/>
<keyword evidence="12" id="KW-0460">Magnesium</keyword>